<name>A0A8S1RFT8_9CILI</name>
<dbReference type="SMART" id="SM00220">
    <property type="entry name" value="S_TKc"/>
    <property type="match status" value="1"/>
</dbReference>
<accession>A0A8S1RFT8</accession>
<evidence type="ECO:0000313" key="3">
    <source>
        <dbReference type="Proteomes" id="UP000692954"/>
    </source>
</evidence>
<dbReference type="EMBL" id="CAJJDN010000163">
    <property type="protein sequence ID" value="CAD8125920.1"/>
    <property type="molecule type" value="Genomic_DNA"/>
</dbReference>
<dbReference type="GO" id="GO:0004672">
    <property type="term" value="F:protein kinase activity"/>
    <property type="evidence" value="ECO:0007669"/>
    <property type="project" value="InterPro"/>
</dbReference>
<reference evidence="2" key="1">
    <citation type="submission" date="2021-01" db="EMBL/GenBank/DDBJ databases">
        <authorList>
            <consortium name="Genoscope - CEA"/>
            <person name="William W."/>
        </authorList>
    </citation>
    <scope>NUCLEOTIDE SEQUENCE</scope>
</reference>
<gene>
    <name evidence="2" type="ORF">PSON_ATCC_30995.1.T1630057</name>
</gene>
<proteinExistence type="predicted"/>
<feature type="domain" description="Protein kinase" evidence="1">
    <location>
        <begin position="1"/>
        <end position="219"/>
    </location>
</feature>
<dbReference type="Proteomes" id="UP000692954">
    <property type="component" value="Unassembled WGS sequence"/>
</dbReference>
<dbReference type="InterPro" id="IPR000719">
    <property type="entry name" value="Prot_kinase_dom"/>
</dbReference>
<dbReference type="PROSITE" id="PS50011">
    <property type="entry name" value="PROTEIN_KINASE_DOM"/>
    <property type="match status" value="1"/>
</dbReference>
<keyword evidence="3" id="KW-1185">Reference proteome</keyword>
<protein>
    <recommendedName>
        <fullName evidence="1">Protein kinase domain-containing protein</fullName>
    </recommendedName>
</protein>
<dbReference type="Pfam" id="PF00069">
    <property type="entry name" value="Pkinase"/>
    <property type="match status" value="1"/>
</dbReference>
<organism evidence="2 3">
    <name type="scientific">Paramecium sonneborni</name>
    <dbReference type="NCBI Taxonomy" id="65129"/>
    <lineage>
        <taxon>Eukaryota</taxon>
        <taxon>Sar</taxon>
        <taxon>Alveolata</taxon>
        <taxon>Ciliophora</taxon>
        <taxon>Intramacronucleata</taxon>
        <taxon>Oligohymenophorea</taxon>
        <taxon>Peniculida</taxon>
        <taxon>Parameciidae</taxon>
        <taxon>Paramecium</taxon>
    </lineage>
</organism>
<dbReference type="AlphaFoldDB" id="A0A8S1RFT8"/>
<dbReference type="InterPro" id="IPR053083">
    <property type="entry name" value="TF_kinase-domain_protein"/>
</dbReference>
<dbReference type="PANTHER" id="PTHR44305">
    <property type="entry name" value="SI:DKEY-192D15.2-RELATED"/>
    <property type="match status" value="1"/>
</dbReference>
<sequence>MLEEIECNFRTKALLTEQQINGNERLVVRVIYEQLYQSFQIEKNVTGEYLRDPCLKEYDQIYQFSKPKGTTLDYWIRQKIVLSEQEITSLFNQLLLALYEIHKQGVLGRCFSIFNIYYDSNKITLSNFGYYSDLQLKPPEFLKQGTYSIGIDMWLLGCLIYQLSTNEILQNFNSYEEYNQFYQRIDKKKLPKSLVSLVLKMLNPQDCNRLRFGELHSIYKCVNENNYLRQYYKSQCNLFTILHLIREREQFNVEWAIVKEFNGKSSISVVKHLNPISANIDTIDPDPDPNFMILYNKSELEKQLYPKIWKEMHFQYFKFHLMENAIKCMRLMFQMPFIIWGQYALQTMLIIIKKQFLKEIQQSINIFHVQQFEWDQFLANSKQLKQHLNEINYSLQFDTLQHEKLSSQIKQNQLGLSIFETQLQKELQHHGFFQDTSEYDQFEQFRIPYRRCLQFCYYELEQMIEDERESQDLKFFARLKLYLIICMTVNRIFDENKQSRTKTFNTLKLQYQLDDINTPNHIAQFLIEAPTELLQAQTDQIHNLFFRSNSSISTIKKE</sequence>
<dbReference type="PANTHER" id="PTHR44305:SF24">
    <property type="entry name" value="TYROSINE-PROTEIN KINASE C03B1.5-RELATED"/>
    <property type="match status" value="1"/>
</dbReference>
<comment type="caution">
    <text evidence="2">The sequence shown here is derived from an EMBL/GenBank/DDBJ whole genome shotgun (WGS) entry which is preliminary data.</text>
</comment>
<evidence type="ECO:0000313" key="2">
    <source>
        <dbReference type="EMBL" id="CAD8125920.1"/>
    </source>
</evidence>
<evidence type="ECO:0000259" key="1">
    <source>
        <dbReference type="PROSITE" id="PS50011"/>
    </source>
</evidence>
<dbReference type="GO" id="GO:0005524">
    <property type="term" value="F:ATP binding"/>
    <property type="evidence" value="ECO:0007669"/>
    <property type="project" value="InterPro"/>
</dbReference>